<dbReference type="RefSeq" id="WP_201917460.1">
    <property type="nucleotide sequence ID" value="NZ_BAABAX010000023.1"/>
</dbReference>
<dbReference type="InterPro" id="IPR003313">
    <property type="entry name" value="AraC-bd"/>
</dbReference>
<dbReference type="PANTHER" id="PTHR43280:SF32">
    <property type="entry name" value="TRANSCRIPTIONAL REGULATORY PROTEIN"/>
    <property type="match status" value="1"/>
</dbReference>
<evidence type="ECO:0000256" key="3">
    <source>
        <dbReference type="ARBA" id="ARBA00023163"/>
    </source>
</evidence>
<dbReference type="InterPro" id="IPR020449">
    <property type="entry name" value="Tscrpt_reg_AraC-type_HTH"/>
</dbReference>
<dbReference type="Pfam" id="PF12833">
    <property type="entry name" value="HTH_18"/>
    <property type="match status" value="1"/>
</dbReference>
<dbReference type="PANTHER" id="PTHR43280">
    <property type="entry name" value="ARAC-FAMILY TRANSCRIPTIONAL REGULATOR"/>
    <property type="match status" value="1"/>
</dbReference>
<reference evidence="5" key="1">
    <citation type="submission" date="2021-01" db="EMBL/GenBank/DDBJ databases">
        <authorList>
            <person name="Zhong Y.L."/>
        </authorList>
    </citation>
    <scope>NUCLEOTIDE SEQUENCE</scope>
    <source>
        <strain evidence="5">KCTC 23302</strain>
    </source>
</reference>
<protein>
    <submittedName>
        <fullName evidence="5">Helix-turn-helix domain-containing protein</fullName>
    </submittedName>
</protein>
<dbReference type="InterPro" id="IPR018060">
    <property type="entry name" value="HTH_AraC"/>
</dbReference>
<dbReference type="Proteomes" id="UP000651057">
    <property type="component" value="Unassembled WGS sequence"/>
</dbReference>
<accession>A0A937DAP2</accession>
<evidence type="ECO:0000313" key="6">
    <source>
        <dbReference type="Proteomes" id="UP000651057"/>
    </source>
</evidence>
<keyword evidence="2" id="KW-0238">DNA-binding</keyword>
<gene>
    <name evidence="5" type="ORF">JJQ60_05360</name>
</gene>
<organism evidence="5 6">
    <name type="scientific">Aquimarina mytili</name>
    <dbReference type="NCBI Taxonomy" id="874423"/>
    <lineage>
        <taxon>Bacteria</taxon>
        <taxon>Pseudomonadati</taxon>
        <taxon>Bacteroidota</taxon>
        <taxon>Flavobacteriia</taxon>
        <taxon>Flavobacteriales</taxon>
        <taxon>Flavobacteriaceae</taxon>
        <taxon>Aquimarina</taxon>
    </lineage>
</organism>
<dbReference type="Pfam" id="PF02311">
    <property type="entry name" value="AraC_binding"/>
    <property type="match status" value="1"/>
</dbReference>
<evidence type="ECO:0000256" key="1">
    <source>
        <dbReference type="ARBA" id="ARBA00023015"/>
    </source>
</evidence>
<dbReference type="GO" id="GO:0003700">
    <property type="term" value="F:DNA-binding transcription factor activity"/>
    <property type="evidence" value="ECO:0007669"/>
    <property type="project" value="InterPro"/>
</dbReference>
<dbReference type="InterPro" id="IPR009057">
    <property type="entry name" value="Homeodomain-like_sf"/>
</dbReference>
<dbReference type="SUPFAM" id="SSF46689">
    <property type="entry name" value="Homeodomain-like"/>
    <property type="match status" value="1"/>
</dbReference>
<dbReference type="SMART" id="SM00342">
    <property type="entry name" value="HTH_ARAC"/>
    <property type="match status" value="1"/>
</dbReference>
<keyword evidence="6" id="KW-1185">Reference proteome</keyword>
<dbReference type="PROSITE" id="PS01124">
    <property type="entry name" value="HTH_ARAC_FAMILY_2"/>
    <property type="match status" value="1"/>
</dbReference>
<comment type="caution">
    <text evidence="5">The sequence shown here is derived from an EMBL/GenBank/DDBJ whole genome shotgun (WGS) entry which is preliminary data.</text>
</comment>
<keyword evidence="1" id="KW-0805">Transcription regulation</keyword>
<dbReference type="AlphaFoldDB" id="A0A937DAP2"/>
<dbReference type="Gene3D" id="1.10.10.60">
    <property type="entry name" value="Homeodomain-like"/>
    <property type="match status" value="1"/>
</dbReference>
<evidence type="ECO:0000256" key="2">
    <source>
        <dbReference type="ARBA" id="ARBA00023125"/>
    </source>
</evidence>
<dbReference type="InterPro" id="IPR037923">
    <property type="entry name" value="HTH-like"/>
</dbReference>
<proteinExistence type="predicted"/>
<feature type="domain" description="HTH araC/xylS-type" evidence="4">
    <location>
        <begin position="189"/>
        <end position="287"/>
    </location>
</feature>
<name>A0A937DAP2_9FLAO</name>
<evidence type="ECO:0000313" key="5">
    <source>
        <dbReference type="EMBL" id="MBL0682931.1"/>
    </source>
</evidence>
<dbReference type="SUPFAM" id="SSF51215">
    <property type="entry name" value="Regulatory protein AraC"/>
    <property type="match status" value="1"/>
</dbReference>
<evidence type="ECO:0000259" key="4">
    <source>
        <dbReference type="PROSITE" id="PS01124"/>
    </source>
</evidence>
<dbReference type="EMBL" id="JAERQJ010000002">
    <property type="protein sequence ID" value="MBL0682931.1"/>
    <property type="molecule type" value="Genomic_DNA"/>
</dbReference>
<dbReference type="GO" id="GO:0043565">
    <property type="term" value="F:sequence-specific DNA binding"/>
    <property type="evidence" value="ECO:0007669"/>
    <property type="project" value="InterPro"/>
</dbReference>
<sequence>MKPESVIHIRHDDVVDRMIDFEVIKLEDLLNRHEAKYLNLYDWHRMDFNALFIVTEGEGRHHIDCEVHDFKIGAIVPLLKGQIHHFDEENPIKGVTVSFTDTFILENISETNLLLFLKMFHLPKLQISPESLKLLEPVVELLFREQDIRTTVLKGDITRSLLLTLFMYIQRLSPLEFAKSDTVRFKDFIRFKNLVAQKYRTMHNAKDYAKELHLSYKYINDISKEMSGKTAKSFIDEWLIIESKRIISQKIHSIKEMSYEMGFDEPSNFIRFFKKHTGKTPKEFSTKIST</sequence>
<keyword evidence="3" id="KW-0804">Transcription</keyword>
<dbReference type="PRINTS" id="PR00032">
    <property type="entry name" value="HTHARAC"/>
</dbReference>